<dbReference type="PANTHER" id="PTHR32309">
    <property type="entry name" value="TYROSINE-PROTEIN KINASE"/>
    <property type="match status" value="1"/>
</dbReference>
<dbReference type="PANTHER" id="PTHR32309:SF13">
    <property type="entry name" value="FERRIC ENTEROBACTIN TRANSPORT PROTEIN FEPE"/>
    <property type="match status" value="1"/>
</dbReference>
<evidence type="ECO:0000256" key="2">
    <source>
        <dbReference type="ARBA" id="ARBA00022475"/>
    </source>
</evidence>
<feature type="domain" description="Tyrosine-protein kinase G-rich" evidence="9">
    <location>
        <begin position="325"/>
        <end position="396"/>
    </location>
</feature>
<protein>
    <recommendedName>
        <fullName evidence="12">Polysaccharide chain length determinant N-terminal domain-containing protein</fullName>
    </recommendedName>
</protein>
<feature type="domain" description="Polysaccharide chain length determinant N-terminal" evidence="8">
    <location>
        <begin position="19"/>
        <end position="111"/>
    </location>
</feature>
<dbReference type="GO" id="GO:0004713">
    <property type="term" value="F:protein tyrosine kinase activity"/>
    <property type="evidence" value="ECO:0007669"/>
    <property type="project" value="TreeGrafter"/>
</dbReference>
<dbReference type="InterPro" id="IPR032807">
    <property type="entry name" value="GNVR"/>
</dbReference>
<gene>
    <name evidence="10" type="ORF">KJ970_15305</name>
</gene>
<keyword evidence="5 7" id="KW-0472">Membrane</keyword>
<dbReference type="AlphaFoldDB" id="A0A948W773"/>
<keyword evidence="2" id="KW-1003">Cell membrane</keyword>
<dbReference type="InterPro" id="IPR003856">
    <property type="entry name" value="LPS_length_determ_N"/>
</dbReference>
<evidence type="ECO:0000256" key="5">
    <source>
        <dbReference type="ARBA" id="ARBA00023136"/>
    </source>
</evidence>
<dbReference type="Pfam" id="PF02706">
    <property type="entry name" value="Wzz"/>
    <property type="match status" value="1"/>
</dbReference>
<keyword evidence="4 7" id="KW-1133">Transmembrane helix</keyword>
<evidence type="ECO:0000259" key="9">
    <source>
        <dbReference type="Pfam" id="PF13807"/>
    </source>
</evidence>
<keyword evidence="3 7" id="KW-0812">Transmembrane</keyword>
<evidence type="ECO:0000256" key="1">
    <source>
        <dbReference type="ARBA" id="ARBA00004651"/>
    </source>
</evidence>
<comment type="caution">
    <text evidence="10">The sequence shown here is derived from an EMBL/GenBank/DDBJ whole genome shotgun (WGS) entry which is preliminary data.</text>
</comment>
<comment type="subcellular location">
    <subcellularLocation>
        <location evidence="1">Cell membrane</location>
        <topology evidence="1">Multi-pass membrane protein</topology>
    </subcellularLocation>
</comment>
<dbReference type="InterPro" id="IPR050445">
    <property type="entry name" value="Bact_polysacc_biosynth/exp"/>
</dbReference>
<feature type="coiled-coil region" evidence="6">
    <location>
        <begin position="190"/>
        <end position="217"/>
    </location>
</feature>
<evidence type="ECO:0000256" key="7">
    <source>
        <dbReference type="SAM" id="Phobius"/>
    </source>
</evidence>
<evidence type="ECO:0000313" key="11">
    <source>
        <dbReference type="Proteomes" id="UP000777784"/>
    </source>
</evidence>
<evidence type="ECO:0000313" key="10">
    <source>
        <dbReference type="EMBL" id="MBU2692289.1"/>
    </source>
</evidence>
<dbReference type="GO" id="GO:0005886">
    <property type="term" value="C:plasma membrane"/>
    <property type="evidence" value="ECO:0007669"/>
    <property type="project" value="UniProtKB-SubCell"/>
</dbReference>
<proteinExistence type="predicted"/>
<feature type="transmembrane region" description="Helical" evidence="7">
    <location>
        <begin position="377"/>
        <end position="397"/>
    </location>
</feature>
<evidence type="ECO:0008006" key="12">
    <source>
        <dbReference type="Google" id="ProtNLM"/>
    </source>
</evidence>
<evidence type="ECO:0000256" key="6">
    <source>
        <dbReference type="SAM" id="Coils"/>
    </source>
</evidence>
<reference evidence="10" key="1">
    <citation type="submission" date="2021-05" db="EMBL/GenBank/DDBJ databases">
        <title>Energy efficiency and biological interactions define the core microbiome of deep oligotrophic groundwater.</title>
        <authorList>
            <person name="Mehrshad M."/>
            <person name="Lopez-Fernandez M."/>
            <person name="Bell E."/>
            <person name="Bernier-Latmani R."/>
            <person name="Bertilsson S."/>
            <person name="Dopson M."/>
        </authorList>
    </citation>
    <scope>NUCLEOTIDE SEQUENCE</scope>
    <source>
        <strain evidence="10">Modern_marine.mb.64</strain>
    </source>
</reference>
<organism evidence="10 11">
    <name type="scientific">Eiseniibacteriota bacterium</name>
    <dbReference type="NCBI Taxonomy" id="2212470"/>
    <lineage>
        <taxon>Bacteria</taxon>
        <taxon>Candidatus Eiseniibacteriota</taxon>
    </lineage>
</organism>
<dbReference type="EMBL" id="JAHJDP010000087">
    <property type="protein sequence ID" value="MBU2692289.1"/>
    <property type="molecule type" value="Genomic_DNA"/>
</dbReference>
<dbReference type="Pfam" id="PF13807">
    <property type="entry name" value="GNVR"/>
    <property type="match status" value="1"/>
</dbReference>
<feature type="transmembrane region" description="Helical" evidence="7">
    <location>
        <begin position="33"/>
        <end position="56"/>
    </location>
</feature>
<evidence type="ECO:0000256" key="3">
    <source>
        <dbReference type="ARBA" id="ARBA00022692"/>
    </source>
</evidence>
<sequence length="429" mass="47233">MNETGMPTDATSPTRPRSSLIHLAEILFRWRKFILIFTACTILFAIVISFAVSPVYQAETVIYPQADPATMLMGGESSSQLQSLLGFPGAGTGSELLQAVLNSRNLTKSVLEVLGKIPRDPDNALERREVEEAIDEQLQRIDINVLQTGAVRIRFSAPDAGTAARTANLYVSHADSLLRLIGRSHAGSIRQFLEQRMDETQEELHAAQDRLLEFQTKNNAVNLDAQTEATMRVLSELQTETLKLEAEIDMKRRFYADDAMEIRALEAHRNALRERITKLTGPADSKDSMESSEVGGTPMVIDPAGSTGILLNTQSIPGLSARFARLLLDAEVQKEVLVFLNGKVEQAKLDEARSVPTIQVIDRAMPPSWKIKPRRKLIVFAGVVLGFLGACILAVLLQSSSDSLSQEDRSVLSSIRRQLPFGGKNPTRS</sequence>
<dbReference type="Proteomes" id="UP000777784">
    <property type="component" value="Unassembled WGS sequence"/>
</dbReference>
<evidence type="ECO:0000259" key="8">
    <source>
        <dbReference type="Pfam" id="PF02706"/>
    </source>
</evidence>
<name>A0A948W773_UNCEI</name>
<keyword evidence="6" id="KW-0175">Coiled coil</keyword>
<accession>A0A948W773</accession>
<evidence type="ECO:0000256" key="4">
    <source>
        <dbReference type="ARBA" id="ARBA00022989"/>
    </source>
</evidence>